<evidence type="ECO:0000259" key="14">
    <source>
        <dbReference type="Pfam" id="PF02463"/>
    </source>
</evidence>
<sequence>MPTPSRQKRAPQADEEAFDSEVFDKENEMNGGAGSGSAGKRKQSPADDGDGDDDDHVQQQANADDNDDSPHSPPPPKHSKKKSKKSASFAAATSDSPMKDRHINPTGKPAEAGIIHEVYVENFMCHRKLSVKLCRNVNFIHGQNGSGKSAILAAIQVCLGAGARRTHRARNLKDLVRKEAGADCAGAKLRVTLLNKGADGYMPEIYGDYITVERIISLRSGGFNGYKLLDATGKERSRSKKDLDAMLDQLNIQVENPVAVLDQEEAKKFLTGKAEDKYEFFTKATELERLDRVYASITDNILEQKATRERALENIQGSIENTRQLKKEWEQFQELDKLEVEVQELRANYGWSVHGEFREQLQEEMKKAQKYAKALEKRRLEFTTAEQSVNVTDDQEMEVNKQLKELTDEANAAAADKLQLENDLKADQAPIKLKERERGLLSRELAQEKKKHASAIKRLDDARRHILESQGNVAEEERVRTRKIAQTENDLARAREQVEPLKEQVNEHLRKYQDIEPAMQQAKETMDGTERQLVGVQHKMNALQQESGGGMAALAVFGGKCKALYEAVQKAERAKKFQGPVAGPVGMYVKIVSGKEKYAKIAESAIGPGALDRFIVTNQSDLQLMNRLRREVGCGPRDCPLYRISPKSTKQKYNVPEPPPGVETITSVLNVENAMAFNFLVDHASIDTSALADSKESSESALLVRENNGKCSIKGGKIRKVFFLPNADYWEARMGNMMMVGNDRPMKQTIGVDRSAAMESIKHEIVALQKELARNKEEDKGVRDAAYKHKKDWNVANEQYKKLISRIKEMEVTLDRLKDEAETSEEAPTIDTTEYERDIQEADAAVQDLKRKEASVLQEIQSLQPTVEERKKLLDEVTSRNVKIMNEMEKLEERMEDIVKGQTRRMEQLDKLRAKVDQMQEAVKQQEQVVAEVKGKVNEALAGAQKMQFSYYRDARMFQLKEANGGELPPGEEVELEPTEEDLEGIEIVEVPNDSKYYKTKLQSKLKKIEQEKKRRNMSESDPAVARDKYFRAKKDLDSKMELINMIESNVAALTDDLKERRKRWRQFRGHIAEQTNLGFDEFLNKKGSAGEVVFDHENKTLDLVVQKSNMDEHTQTKDVKALSGGERSFATLSLLLAIGECLETPFRVMDEFDVFLDPVARKIAMDNLVKVAKTMDHRQFIFITPQDVSNLKTDPKLRIFKMKPPARNNTVGGPQQQTLDFGN</sequence>
<dbReference type="EMBL" id="JALLBG020000131">
    <property type="protein sequence ID" value="KAL3762689.1"/>
    <property type="molecule type" value="Genomic_DNA"/>
</dbReference>
<reference evidence="15 16" key="1">
    <citation type="submission" date="2024-10" db="EMBL/GenBank/DDBJ databases">
        <title>Updated reference genomes for cyclostephanoid diatoms.</title>
        <authorList>
            <person name="Roberts W.R."/>
            <person name="Alverson A.J."/>
        </authorList>
    </citation>
    <scope>NUCLEOTIDE SEQUENCE [LARGE SCALE GENOMIC DNA]</scope>
    <source>
        <strain evidence="15 16">AJA232-27</strain>
    </source>
</reference>
<accession>A0ABD3MIX1</accession>
<evidence type="ECO:0000313" key="16">
    <source>
        <dbReference type="Proteomes" id="UP001530293"/>
    </source>
</evidence>
<feature type="region of interest" description="Disordered" evidence="13">
    <location>
        <begin position="1"/>
        <end position="108"/>
    </location>
</feature>
<keyword evidence="16" id="KW-1185">Reference proteome</keyword>
<dbReference type="Proteomes" id="UP001530293">
    <property type="component" value="Unassembled WGS sequence"/>
</dbReference>
<dbReference type="PANTHER" id="PTHR19306">
    <property type="entry name" value="STRUCTURAL MAINTENANCE OF CHROMOSOMES 5,6 SMC5, SMC6"/>
    <property type="match status" value="1"/>
</dbReference>
<dbReference type="InterPro" id="IPR003395">
    <property type="entry name" value="RecF/RecN/SMC_N"/>
</dbReference>
<keyword evidence="6" id="KW-0227">DNA damage</keyword>
<name>A0ABD3MIX1_9STRA</name>
<evidence type="ECO:0000313" key="15">
    <source>
        <dbReference type="EMBL" id="KAL3762689.1"/>
    </source>
</evidence>
<dbReference type="AlphaFoldDB" id="A0ABD3MIX1"/>
<evidence type="ECO:0000256" key="2">
    <source>
        <dbReference type="ARBA" id="ARBA00004286"/>
    </source>
</evidence>
<dbReference type="GO" id="GO:0005694">
    <property type="term" value="C:chromosome"/>
    <property type="evidence" value="ECO:0007669"/>
    <property type="project" value="UniProtKB-SubCell"/>
</dbReference>
<dbReference type="InterPro" id="IPR027417">
    <property type="entry name" value="P-loop_NTPase"/>
</dbReference>
<evidence type="ECO:0000256" key="3">
    <source>
        <dbReference type="ARBA" id="ARBA00006793"/>
    </source>
</evidence>
<comment type="caution">
    <text evidence="15">The sequence shown here is derived from an EMBL/GenBank/DDBJ whole genome shotgun (WGS) entry which is preliminary data.</text>
</comment>
<protein>
    <recommendedName>
        <fullName evidence="14">RecF/RecN/SMC N-terminal domain-containing protein</fullName>
    </recommendedName>
</protein>
<evidence type="ECO:0000256" key="6">
    <source>
        <dbReference type="ARBA" id="ARBA00022763"/>
    </source>
</evidence>
<evidence type="ECO:0000256" key="7">
    <source>
        <dbReference type="ARBA" id="ARBA00022840"/>
    </source>
</evidence>
<evidence type="ECO:0000256" key="11">
    <source>
        <dbReference type="ARBA" id="ARBA00023242"/>
    </source>
</evidence>
<dbReference type="PANTHER" id="PTHR19306:SF6">
    <property type="entry name" value="STRUCTURAL MAINTENANCE OF CHROMOSOMES PROTEIN 6"/>
    <property type="match status" value="1"/>
</dbReference>
<dbReference type="Pfam" id="PF02463">
    <property type="entry name" value="SMC_N"/>
    <property type="match status" value="1"/>
</dbReference>
<gene>
    <name evidence="15" type="ORF">ACHAWU_001634</name>
</gene>
<proteinExistence type="inferred from homology"/>
<dbReference type="GO" id="GO:0005524">
    <property type="term" value="F:ATP binding"/>
    <property type="evidence" value="ECO:0007669"/>
    <property type="project" value="UniProtKB-KW"/>
</dbReference>
<comment type="similarity">
    <text evidence="3">Belongs to the SMC family. SMC6 subfamily.</text>
</comment>
<dbReference type="GO" id="GO:0006281">
    <property type="term" value="P:DNA repair"/>
    <property type="evidence" value="ECO:0007669"/>
    <property type="project" value="UniProtKB-KW"/>
</dbReference>
<keyword evidence="10" id="KW-0234">DNA repair</keyword>
<comment type="subcellular location">
    <subcellularLocation>
        <location evidence="2">Chromosome</location>
    </subcellularLocation>
    <subcellularLocation>
        <location evidence="1">Nucleus</location>
    </subcellularLocation>
</comment>
<feature type="domain" description="RecF/RecN/SMC N-terminal" evidence="14">
    <location>
        <begin position="115"/>
        <end position="1201"/>
    </location>
</feature>
<keyword evidence="11" id="KW-0539">Nucleus</keyword>
<evidence type="ECO:0000256" key="13">
    <source>
        <dbReference type="SAM" id="MobiDB-lite"/>
    </source>
</evidence>
<dbReference type="GO" id="GO:0006310">
    <property type="term" value="P:DNA recombination"/>
    <property type="evidence" value="ECO:0007669"/>
    <property type="project" value="UniProtKB-KW"/>
</dbReference>
<evidence type="ECO:0000256" key="8">
    <source>
        <dbReference type="ARBA" id="ARBA00023054"/>
    </source>
</evidence>
<dbReference type="SUPFAM" id="SSF52540">
    <property type="entry name" value="P-loop containing nucleoside triphosphate hydrolases"/>
    <property type="match status" value="1"/>
</dbReference>
<keyword evidence="5" id="KW-0547">Nucleotide-binding</keyword>
<evidence type="ECO:0000256" key="4">
    <source>
        <dbReference type="ARBA" id="ARBA00022454"/>
    </source>
</evidence>
<keyword evidence="7" id="KW-0067">ATP-binding</keyword>
<organism evidence="15 16">
    <name type="scientific">Discostella pseudostelligera</name>
    <dbReference type="NCBI Taxonomy" id="259834"/>
    <lineage>
        <taxon>Eukaryota</taxon>
        <taxon>Sar</taxon>
        <taxon>Stramenopiles</taxon>
        <taxon>Ochrophyta</taxon>
        <taxon>Bacillariophyta</taxon>
        <taxon>Coscinodiscophyceae</taxon>
        <taxon>Thalassiosirophycidae</taxon>
        <taxon>Stephanodiscales</taxon>
        <taxon>Stephanodiscaceae</taxon>
        <taxon>Discostella</taxon>
    </lineage>
</organism>
<evidence type="ECO:0000256" key="9">
    <source>
        <dbReference type="ARBA" id="ARBA00023172"/>
    </source>
</evidence>
<evidence type="ECO:0000256" key="5">
    <source>
        <dbReference type="ARBA" id="ARBA00022741"/>
    </source>
</evidence>
<keyword evidence="9" id="KW-0233">DNA recombination</keyword>
<keyword evidence="8 12" id="KW-0175">Coiled coil</keyword>
<keyword evidence="4" id="KW-0158">Chromosome</keyword>
<dbReference type="Gene3D" id="3.40.50.300">
    <property type="entry name" value="P-loop containing nucleotide triphosphate hydrolases"/>
    <property type="match status" value="2"/>
</dbReference>
<evidence type="ECO:0000256" key="12">
    <source>
        <dbReference type="SAM" id="Coils"/>
    </source>
</evidence>
<dbReference type="GO" id="GO:0005634">
    <property type="term" value="C:nucleus"/>
    <property type="evidence" value="ECO:0007669"/>
    <property type="project" value="UniProtKB-SubCell"/>
</dbReference>
<feature type="coiled-coil region" evidence="12">
    <location>
        <begin position="358"/>
        <end position="546"/>
    </location>
</feature>
<evidence type="ECO:0000256" key="1">
    <source>
        <dbReference type="ARBA" id="ARBA00004123"/>
    </source>
</evidence>
<feature type="coiled-coil region" evidence="12">
    <location>
        <begin position="758"/>
        <end position="936"/>
    </location>
</feature>
<feature type="compositionally biased region" description="Low complexity" evidence="13">
    <location>
        <begin position="86"/>
        <end position="96"/>
    </location>
</feature>
<evidence type="ECO:0000256" key="10">
    <source>
        <dbReference type="ARBA" id="ARBA00023204"/>
    </source>
</evidence>